<comment type="caution">
    <text evidence="1">The sequence shown here is derived from an EMBL/GenBank/DDBJ whole genome shotgun (WGS) entry which is preliminary data.</text>
</comment>
<organism evidence="1 2">
    <name type="scientific">Candidatus Acidiferrum panamense</name>
    <dbReference type="NCBI Taxonomy" id="2741543"/>
    <lineage>
        <taxon>Bacteria</taxon>
        <taxon>Pseudomonadati</taxon>
        <taxon>Acidobacteriota</taxon>
        <taxon>Terriglobia</taxon>
        <taxon>Candidatus Acidiferrales</taxon>
        <taxon>Candidatus Acidiferrum</taxon>
    </lineage>
</organism>
<dbReference type="EMBL" id="JACDQQ010001566">
    <property type="protein sequence ID" value="MBA0086547.1"/>
    <property type="molecule type" value="Genomic_DNA"/>
</dbReference>
<dbReference type="AlphaFoldDB" id="A0A7V8NSI6"/>
<gene>
    <name evidence="1" type="ORF">HRJ53_16325</name>
</gene>
<reference evidence="1" key="1">
    <citation type="submission" date="2020-06" db="EMBL/GenBank/DDBJ databases">
        <title>Legume-microbial interactions unlock mineral nutrients during tropical forest succession.</title>
        <authorList>
            <person name="Epihov D.Z."/>
        </authorList>
    </citation>
    <scope>NUCLEOTIDE SEQUENCE [LARGE SCALE GENOMIC DNA]</scope>
    <source>
        <strain evidence="1">Pan2503</strain>
    </source>
</reference>
<feature type="non-terminal residue" evidence="1">
    <location>
        <position position="86"/>
    </location>
</feature>
<name>A0A7V8NSI6_9BACT</name>
<sequence>MPRSAVACDPIVLVAAGVLYFASPPLGAQWVNYPTPGVPRTSNGKVNLSAPTPRAPDGKPDLSGVWEAESGYFQNLAKDLRPDDVI</sequence>
<dbReference type="Proteomes" id="UP000567293">
    <property type="component" value="Unassembled WGS sequence"/>
</dbReference>
<protein>
    <submittedName>
        <fullName evidence="1">Uncharacterized protein</fullName>
    </submittedName>
</protein>
<evidence type="ECO:0000313" key="1">
    <source>
        <dbReference type="EMBL" id="MBA0086547.1"/>
    </source>
</evidence>
<evidence type="ECO:0000313" key="2">
    <source>
        <dbReference type="Proteomes" id="UP000567293"/>
    </source>
</evidence>
<keyword evidence="2" id="KW-1185">Reference proteome</keyword>
<accession>A0A7V8NSI6</accession>
<proteinExistence type="predicted"/>